<dbReference type="EMBL" id="CAICTM010000963">
    <property type="protein sequence ID" value="CAB9518813.1"/>
    <property type="molecule type" value="Genomic_DNA"/>
</dbReference>
<accession>A0A9N8HKR1</accession>
<evidence type="ECO:0000256" key="1">
    <source>
        <dbReference type="SAM" id="MobiDB-lite"/>
    </source>
</evidence>
<feature type="region of interest" description="Disordered" evidence="1">
    <location>
        <begin position="195"/>
        <end position="294"/>
    </location>
</feature>
<feature type="compositionally biased region" description="Basic and acidic residues" evidence="1">
    <location>
        <begin position="209"/>
        <end position="235"/>
    </location>
</feature>
<dbReference type="Proteomes" id="UP001153069">
    <property type="component" value="Unassembled WGS sequence"/>
</dbReference>
<evidence type="ECO:0000313" key="2">
    <source>
        <dbReference type="EMBL" id="CAB9518813.1"/>
    </source>
</evidence>
<name>A0A9N8HKR1_9STRA</name>
<reference evidence="2" key="1">
    <citation type="submission" date="2020-06" db="EMBL/GenBank/DDBJ databases">
        <authorList>
            <consortium name="Plant Systems Biology data submission"/>
        </authorList>
    </citation>
    <scope>NUCLEOTIDE SEQUENCE</scope>
    <source>
        <strain evidence="2">D6</strain>
    </source>
</reference>
<keyword evidence="3" id="KW-1185">Reference proteome</keyword>
<organism evidence="2 3">
    <name type="scientific">Seminavis robusta</name>
    <dbReference type="NCBI Taxonomy" id="568900"/>
    <lineage>
        <taxon>Eukaryota</taxon>
        <taxon>Sar</taxon>
        <taxon>Stramenopiles</taxon>
        <taxon>Ochrophyta</taxon>
        <taxon>Bacillariophyta</taxon>
        <taxon>Bacillariophyceae</taxon>
        <taxon>Bacillariophycidae</taxon>
        <taxon>Naviculales</taxon>
        <taxon>Naviculaceae</taxon>
        <taxon>Seminavis</taxon>
    </lineage>
</organism>
<sequence length="332" mass="34017">MVEDLAGAITEEPAAAPLGSPADDVGGGKDNKDNKDKGKDADSEGDRQEDVASLLGEPAVISIEAESEKIVLATDEPTVAPTESPTDSPAMKPTAAVTFPIVLLVTRAPSESPTITTGAPVVPEALLTTETPTAQETMVSTDSADLADGFGVITVSPTHAETNGLPPGSSPGFVTAVIVPAEPEQSPYIIDAIPPSIAPVVPPAVDVAGDQKNDDKGNDDNKGGKNDEKAEDNKAGGDGNDEKDDEKDDEDEALDQKEGGQKNEGGDNDEDVDAVNLLAGREEDVTPSGVTPKETGAAKAIAAAKDAGISTSRASDGGTRRLRRTMFIRGSK</sequence>
<feature type="compositionally biased region" description="Basic and acidic residues" evidence="1">
    <location>
        <begin position="26"/>
        <end position="50"/>
    </location>
</feature>
<feature type="compositionally biased region" description="Basic and acidic residues" evidence="1">
    <location>
        <begin position="254"/>
        <end position="265"/>
    </location>
</feature>
<proteinExistence type="predicted"/>
<feature type="compositionally biased region" description="Acidic residues" evidence="1">
    <location>
        <begin position="239"/>
        <end position="253"/>
    </location>
</feature>
<comment type="caution">
    <text evidence="2">The sequence shown here is derived from an EMBL/GenBank/DDBJ whole genome shotgun (WGS) entry which is preliminary data.</text>
</comment>
<gene>
    <name evidence="2" type="ORF">SEMRO_965_G225590.1</name>
</gene>
<protein>
    <submittedName>
        <fullName evidence="2">Uncharacterized protein</fullName>
    </submittedName>
</protein>
<evidence type="ECO:0000313" key="3">
    <source>
        <dbReference type="Proteomes" id="UP001153069"/>
    </source>
</evidence>
<dbReference type="AlphaFoldDB" id="A0A9N8HKR1"/>
<feature type="region of interest" description="Disordered" evidence="1">
    <location>
        <begin position="1"/>
        <end position="92"/>
    </location>
</feature>